<protein>
    <submittedName>
        <fullName evidence="1">Uncharacterized protein</fullName>
    </submittedName>
</protein>
<dbReference type="KEGG" id="hfv:R50_0052"/>
<gene>
    <name evidence="1" type="ORF">R50_0052</name>
</gene>
<name>A0A6F8ZCG8_9FIRM</name>
<dbReference type="Proteomes" id="UP000503399">
    <property type="component" value="Chromosome"/>
</dbReference>
<dbReference type="AlphaFoldDB" id="A0A6F8ZCG8"/>
<accession>A0A6F8ZCG8</accession>
<evidence type="ECO:0000313" key="2">
    <source>
        <dbReference type="Proteomes" id="UP000503399"/>
    </source>
</evidence>
<dbReference type="EMBL" id="LR778114">
    <property type="protein sequence ID" value="CAB1127558.1"/>
    <property type="molecule type" value="Genomic_DNA"/>
</dbReference>
<sequence>MADTDPLLAAAGLAVTAERRRRLARFAWDRLPVPPEAGLIRLAAEEEVWVTARHAAELTHVSPEVIRSLWQTGALPWLPAPNPHDPGFAPMRLLPLSRLQAYLDAHPGLRHARPARAAGDSRRLRAVTARLERLADPRPLAALWLLLLGWEADPPQLAAAKRRVLPLLWETTPTAEREAWRAPDAAGGIRLQFPGIGEARFRSPWLPDGAPAANRAAPDDGGRFFGRAVGQREPARYPPALVEERLEAVLPRLVPRWF</sequence>
<reference evidence="1 2" key="1">
    <citation type="submission" date="2020-02" db="EMBL/GenBank/DDBJ databases">
        <authorList>
            <person name="Hogendoorn C."/>
        </authorList>
    </citation>
    <scope>NUCLEOTIDE SEQUENCE [LARGE SCALE GENOMIC DNA]</scope>
    <source>
        <strain evidence="1">R501</strain>
    </source>
</reference>
<proteinExistence type="predicted"/>
<organism evidence="1 2">
    <name type="scientific">Candidatus Hydrogenisulfobacillus filiaventi</name>
    <dbReference type="NCBI Taxonomy" id="2707344"/>
    <lineage>
        <taxon>Bacteria</taxon>
        <taxon>Bacillati</taxon>
        <taxon>Bacillota</taxon>
        <taxon>Clostridia</taxon>
        <taxon>Eubacteriales</taxon>
        <taxon>Clostridiales Family XVII. Incertae Sedis</taxon>
        <taxon>Candidatus Hydrogenisulfobacillus</taxon>
    </lineage>
</organism>
<keyword evidence="2" id="KW-1185">Reference proteome</keyword>
<evidence type="ECO:0000313" key="1">
    <source>
        <dbReference type="EMBL" id="CAB1127558.1"/>
    </source>
</evidence>